<evidence type="ECO:0000256" key="3">
    <source>
        <dbReference type="ARBA" id="ARBA00022475"/>
    </source>
</evidence>
<dbReference type="PANTHER" id="PTHR32322:SF18">
    <property type="entry name" value="S-ADENOSYLMETHIONINE_S-ADENOSYLHOMOCYSTEINE TRANSPORTER"/>
    <property type="match status" value="1"/>
</dbReference>
<dbReference type="InterPro" id="IPR000620">
    <property type="entry name" value="EamA_dom"/>
</dbReference>
<evidence type="ECO:0000256" key="6">
    <source>
        <dbReference type="ARBA" id="ARBA00023136"/>
    </source>
</evidence>
<dbReference type="OrthoDB" id="9814731at2"/>
<dbReference type="EMBL" id="FODY01000034">
    <property type="protein sequence ID" value="SEP45154.1"/>
    <property type="molecule type" value="Genomic_DNA"/>
</dbReference>
<keyword evidence="3" id="KW-1003">Cell membrane</keyword>
<protein>
    <submittedName>
        <fullName evidence="9">Threonine/homoserine efflux transporter RhtA</fullName>
    </submittedName>
</protein>
<keyword evidence="4 7" id="KW-0812">Transmembrane</keyword>
<feature type="transmembrane region" description="Helical" evidence="7">
    <location>
        <begin position="7"/>
        <end position="27"/>
    </location>
</feature>
<dbReference type="AlphaFoldDB" id="A0A1H8XYP1"/>
<evidence type="ECO:0000256" key="5">
    <source>
        <dbReference type="ARBA" id="ARBA00022989"/>
    </source>
</evidence>
<dbReference type="InterPro" id="IPR037185">
    <property type="entry name" value="EmrE-like"/>
</dbReference>
<reference evidence="9 10" key="1">
    <citation type="submission" date="2016-10" db="EMBL/GenBank/DDBJ databases">
        <authorList>
            <person name="de Groot N.N."/>
        </authorList>
    </citation>
    <scope>NUCLEOTIDE SEQUENCE [LARGE SCALE GENOMIC DNA]</scope>
    <source>
        <strain evidence="9 10">DSM 13305</strain>
    </source>
</reference>
<feature type="transmembrane region" description="Helical" evidence="7">
    <location>
        <begin position="196"/>
        <end position="214"/>
    </location>
</feature>
<dbReference type="Proteomes" id="UP000198847">
    <property type="component" value="Unassembled WGS sequence"/>
</dbReference>
<sequence>MISRKQAVLYLMLTALLWSTGGVMIKWVDWNPMAVAGVRSLIAAVVMGIAFRKEKLSFSKAQWGGAIAYSATVSLFVIATKLTTAANAILLQYTAPVYVALLGGWLLGEKATRRDWLTIVFVFGGMAFFFADKVSAGGMLGNLCAIGSGLSFSLISIFMRMQKEGSPYGSVLLGNGLTFLVSLPFLGNISFTSPNVVAMLFLGVFQLGLAYVLYSHAIKHVNALEAIIITTLEPILNPVWVFFFIGEVPGMFALIGGGIVVTAIAMRSYLEKAAAENSVVADSD</sequence>
<feature type="domain" description="EamA" evidence="8">
    <location>
        <begin position="140"/>
        <end position="266"/>
    </location>
</feature>
<evidence type="ECO:0000313" key="10">
    <source>
        <dbReference type="Proteomes" id="UP000198847"/>
    </source>
</evidence>
<name>A0A1H8XYP1_9FIRM</name>
<comment type="similarity">
    <text evidence="2">Belongs to the EamA transporter family.</text>
</comment>
<dbReference type="GO" id="GO:0005886">
    <property type="term" value="C:plasma membrane"/>
    <property type="evidence" value="ECO:0007669"/>
    <property type="project" value="UniProtKB-SubCell"/>
</dbReference>
<evidence type="ECO:0000259" key="8">
    <source>
        <dbReference type="Pfam" id="PF00892"/>
    </source>
</evidence>
<dbReference type="PANTHER" id="PTHR32322">
    <property type="entry name" value="INNER MEMBRANE TRANSPORTER"/>
    <property type="match status" value="1"/>
</dbReference>
<keyword evidence="10" id="KW-1185">Reference proteome</keyword>
<keyword evidence="6 7" id="KW-0472">Membrane</keyword>
<feature type="transmembrane region" description="Helical" evidence="7">
    <location>
        <begin position="33"/>
        <end position="51"/>
    </location>
</feature>
<dbReference type="SUPFAM" id="SSF103481">
    <property type="entry name" value="Multidrug resistance efflux transporter EmrE"/>
    <property type="match status" value="2"/>
</dbReference>
<evidence type="ECO:0000256" key="2">
    <source>
        <dbReference type="ARBA" id="ARBA00007362"/>
    </source>
</evidence>
<evidence type="ECO:0000256" key="4">
    <source>
        <dbReference type="ARBA" id="ARBA00022692"/>
    </source>
</evidence>
<proteinExistence type="inferred from homology"/>
<dbReference type="Pfam" id="PF00892">
    <property type="entry name" value="EamA"/>
    <property type="match status" value="2"/>
</dbReference>
<feature type="transmembrane region" description="Helical" evidence="7">
    <location>
        <begin position="171"/>
        <end position="190"/>
    </location>
</feature>
<accession>A0A1H8XYP1</accession>
<feature type="domain" description="EamA" evidence="8">
    <location>
        <begin position="7"/>
        <end position="129"/>
    </location>
</feature>
<feature type="transmembrane region" description="Helical" evidence="7">
    <location>
        <begin position="115"/>
        <end position="131"/>
    </location>
</feature>
<evidence type="ECO:0000313" key="9">
    <source>
        <dbReference type="EMBL" id="SEP45154.1"/>
    </source>
</evidence>
<feature type="transmembrane region" description="Helical" evidence="7">
    <location>
        <begin position="137"/>
        <end position="159"/>
    </location>
</feature>
<evidence type="ECO:0000256" key="1">
    <source>
        <dbReference type="ARBA" id="ARBA00004651"/>
    </source>
</evidence>
<dbReference type="STRING" id="112903.SAMN04490178_13428"/>
<feature type="transmembrane region" description="Helical" evidence="7">
    <location>
        <begin position="63"/>
        <end position="83"/>
    </location>
</feature>
<comment type="subcellular location">
    <subcellularLocation>
        <location evidence="1">Cell membrane</location>
        <topology evidence="1">Multi-pass membrane protein</topology>
    </subcellularLocation>
</comment>
<feature type="transmembrane region" description="Helical" evidence="7">
    <location>
        <begin position="89"/>
        <end position="108"/>
    </location>
</feature>
<dbReference type="RefSeq" id="WP_091751598.1">
    <property type="nucleotide sequence ID" value="NZ_FODY01000034.1"/>
</dbReference>
<dbReference type="InterPro" id="IPR050638">
    <property type="entry name" value="AA-Vitamin_Transporters"/>
</dbReference>
<evidence type="ECO:0000256" key="7">
    <source>
        <dbReference type="SAM" id="Phobius"/>
    </source>
</evidence>
<organism evidence="9 10">
    <name type="scientific">Propionispora vibrioides</name>
    <dbReference type="NCBI Taxonomy" id="112903"/>
    <lineage>
        <taxon>Bacteria</taxon>
        <taxon>Bacillati</taxon>
        <taxon>Bacillota</taxon>
        <taxon>Negativicutes</taxon>
        <taxon>Selenomonadales</taxon>
        <taxon>Sporomusaceae</taxon>
        <taxon>Propionispora</taxon>
    </lineage>
</organism>
<keyword evidence="5 7" id="KW-1133">Transmembrane helix</keyword>
<gene>
    <name evidence="9" type="ORF">SAMN04490178_13428</name>
</gene>